<keyword evidence="3" id="KW-1185">Reference proteome</keyword>
<evidence type="ECO:0000313" key="2">
    <source>
        <dbReference type="EMBL" id="MFC5949804.1"/>
    </source>
</evidence>
<accession>A0ABW1IC50</accession>
<gene>
    <name evidence="2" type="ORF">ACFQH9_16145</name>
</gene>
<proteinExistence type="predicted"/>
<organism evidence="2 3">
    <name type="scientific">Pseudonocardia lutea</name>
    <dbReference type="NCBI Taxonomy" id="2172015"/>
    <lineage>
        <taxon>Bacteria</taxon>
        <taxon>Bacillati</taxon>
        <taxon>Actinomycetota</taxon>
        <taxon>Actinomycetes</taxon>
        <taxon>Pseudonocardiales</taxon>
        <taxon>Pseudonocardiaceae</taxon>
        <taxon>Pseudonocardia</taxon>
    </lineage>
</organism>
<evidence type="ECO:0000313" key="3">
    <source>
        <dbReference type="Proteomes" id="UP001596119"/>
    </source>
</evidence>
<dbReference type="Proteomes" id="UP001596119">
    <property type="component" value="Unassembled WGS sequence"/>
</dbReference>
<sequence length="76" mass="8600">MDTRTVDDRGPDDPWAPARSATTEEAVADHERNPEYELHVGRLVEADGRACRYVSLWLHGARYHGWLDAGEPRPDS</sequence>
<dbReference type="RefSeq" id="WP_379566947.1">
    <property type="nucleotide sequence ID" value="NZ_JBHSQK010000039.1"/>
</dbReference>
<name>A0ABW1IC50_9PSEU</name>
<evidence type="ECO:0000256" key="1">
    <source>
        <dbReference type="SAM" id="MobiDB-lite"/>
    </source>
</evidence>
<dbReference type="EMBL" id="JBHSQK010000039">
    <property type="protein sequence ID" value="MFC5949804.1"/>
    <property type="molecule type" value="Genomic_DNA"/>
</dbReference>
<feature type="compositionally biased region" description="Basic and acidic residues" evidence="1">
    <location>
        <begin position="1"/>
        <end position="12"/>
    </location>
</feature>
<protein>
    <submittedName>
        <fullName evidence="2">Uncharacterized protein</fullName>
    </submittedName>
</protein>
<reference evidence="3" key="1">
    <citation type="journal article" date="2019" name="Int. J. Syst. Evol. Microbiol.">
        <title>The Global Catalogue of Microorganisms (GCM) 10K type strain sequencing project: providing services to taxonomists for standard genome sequencing and annotation.</title>
        <authorList>
            <consortium name="The Broad Institute Genomics Platform"/>
            <consortium name="The Broad Institute Genome Sequencing Center for Infectious Disease"/>
            <person name="Wu L."/>
            <person name="Ma J."/>
        </authorList>
    </citation>
    <scope>NUCLEOTIDE SEQUENCE [LARGE SCALE GENOMIC DNA]</scope>
    <source>
        <strain evidence="3">CGMCC 4.7397</strain>
    </source>
</reference>
<comment type="caution">
    <text evidence="2">The sequence shown here is derived from an EMBL/GenBank/DDBJ whole genome shotgun (WGS) entry which is preliminary data.</text>
</comment>
<feature type="region of interest" description="Disordered" evidence="1">
    <location>
        <begin position="1"/>
        <end position="33"/>
    </location>
</feature>